<dbReference type="Proteomes" id="UP000001514">
    <property type="component" value="Unassembled WGS sequence"/>
</dbReference>
<dbReference type="Gramene" id="EFJ14110">
    <property type="protein sequence ID" value="EFJ14110"/>
    <property type="gene ID" value="SELMODRAFT_423880"/>
</dbReference>
<accession>D8SN37</accession>
<gene>
    <name evidence="1" type="ORF">SELMODRAFT_423880</name>
</gene>
<reference evidence="1 2" key="1">
    <citation type="journal article" date="2011" name="Science">
        <title>The Selaginella genome identifies genetic changes associated with the evolution of vascular plants.</title>
        <authorList>
            <person name="Banks J.A."/>
            <person name="Nishiyama T."/>
            <person name="Hasebe M."/>
            <person name="Bowman J.L."/>
            <person name="Gribskov M."/>
            <person name="dePamphilis C."/>
            <person name="Albert V.A."/>
            <person name="Aono N."/>
            <person name="Aoyama T."/>
            <person name="Ambrose B.A."/>
            <person name="Ashton N.W."/>
            <person name="Axtell M.J."/>
            <person name="Barker E."/>
            <person name="Barker M.S."/>
            <person name="Bennetzen J.L."/>
            <person name="Bonawitz N.D."/>
            <person name="Chapple C."/>
            <person name="Cheng C."/>
            <person name="Correa L.G."/>
            <person name="Dacre M."/>
            <person name="DeBarry J."/>
            <person name="Dreyer I."/>
            <person name="Elias M."/>
            <person name="Engstrom E.M."/>
            <person name="Estelle M."/>
            <person name="Feng L."/>
            <person name="Finet C."/>
            <person name="Floyd S.K."/>
            <person name="Frommer W.B."/>
            <person name="Fujita T."/>
            <person name="Gramzow L."/>
            <person name="Gutensohn M."/>
            <person name="Harholt J."/>
            <person name="Hattori M."/>
            <person name="Heyl A."/>
            <person name="Hirai T."/>
            <person name="Hiwatashi Y."/>
            <person name="Ishikawa M."/>
            <person name="Iwata M."/>
            <person name="Karol K.G."/>
            <person name="Koehler B."/>
            <person name="Kolukisaoglu U."/>
            <person name="Kubo M."/>
            <person name="Kurata T."/>
            <person name="Lalonde S."/>
            <person name="Li K."/>
            <person name="Li Y."/>
            <person name="Litt A."/>
            <person name="Lyons E."/>
            <person name="Manning G."/>
            <person name="Maruyama T."/>
            <person name="Michael T.P."/>
            <person name="Mikami K."/>
            <person name="Miyazaki S."/>
            <person name="Morinaga S."/>
            <person name="Murata T."/>
            <person name="Mueller-Roeber B."/>
            <person name="Nelson D.R."/>
            <person name="Obara M."/>
            <person name="Oguri Y."/>
            <person name="Olmstead R.G."/>
            <person name="Onodera N."/>
            <person name="Petersen B.L."/>
            <person name="Pils B."/>
            <person name="Prigge M."/>
            <person name="Rensing S.A."/>
            <person name="Riano-Pachon D.M."/>
            <person name="Roberts A.W."/>
            <person name="Sato Y."/>
            <person name="Scheller H.V."/>
            <person name="Schulz B."/>
            <person name="Schulz C."/>
            <person name="Shakirov E.V."/>
            <person name="Shibagaki N."/>
            <person name="Shinohara N."/>
            <person name="Shippen D.E."/>
            <person name="Soerensen I."/>
            <person name="Sotooka R."/>
            <person name="Sugimoto N."/>
            <person name="Sugita M."/>
            <person name="Sumikawa N."/>
            <person name="Tanurdzic M."/>
            <person name="Theissen G."/>
            <person name="Ulvskov P."/>
            <person name="Wakazuki S."/>
            <person name="Weng J.K."/>
            <person name="Willats W.W."/>
            <person name="Wipf D."/>
            <person name="Wolf P.G."/>
            <person name="Yang L."/>
            <person name="Zimmer A.D."/>
            <person name="Zhu Q."/>
            <person name="Mitros T."/>
            <person name="Hellsten U."/>
            <person name="Loque D."/>
            <person name="Otillar R."/>
            <person name="Salamov A."/>
            <person name="Schmutz J."/>
            <person name="Shapiro H."/>
            <person name="Lindquist E."/>
            <person name="Lucas S."/>
            <person name="Rokhsar D."/>
            <person name="Grigoriev I.V."/>
        </authorList>
    </citation>
    <scope>NUCLEOTIDE SEQUENCE [LARGE SCALE GENOMIC DNA]</scope>
</reference>
<protein>
    <submittedName>
        <fullName evidence="1">Uncharacterized protein</fullName>
    </submittedName>
</protein>
<dbReference type="HOGENOM" id="CLU_1621817_0_0_1"/>
<name>D8SN37_SELML</name>
<proteinExistence type="predicted"/>
<dbReference type="InParanoid" id="D8SN37"/>
<sequence>MNRSIESCIDGVKRHSTLRGSQRQALITRYEAKSKRNSVKDNKCSSGNRQEIKRLLRRRRLCLEMITTIKMSKPQRKKTAISRLSRPIICVCNDLYASTPSCLSHNSRLNFTCKSEGYTHALYSSTSVLSLIQSNCYLSSNDWRQSTSLQSCATRYREHTLWRQ</sequence>
<evidence type="ECO:0000313" key="1">
    <source>
        <dbReference type="EMBL" id="EFJ14110.1"/>
    </source>
</evidence>
<dbReference type="EMBL" id="GL377629">
    <property type="protein sequence ID" value="EFJ14110.1"/>
    <property type="molecule type" value="Genomic_DNA"/>
</dbReference>
<keyword evidence="2" id="KW-1185">Reference proteome</keyword>
<evidence type="ECO:0000313" key="2">
    <source>
        <dbReference type="Proteomes" id="UP000001514"/>
    </source>
</evidence>
<dbReference type="KEGG" id="smo:SELMODRAFT_423880"/>
<dbReference type="AlphaFoldDB" id="D8SN37"/>
<organism evidence="2">
    <name type="scientific">Selaginella moellendorffii</name>
    <name type="common">Spikemoss</name>
    <dbReference type="NCBI Taxonomy" id="88036"/>
    <lineage>
        <taxon>Eukaryota</taxon>
        <taxon>Viridiplantae</taxon>
        <taxon>Streptophyta</taxon>
        <taxon>Embryophyta</taxon>
        <taxon>Tracheophyta</taxon>
        <taxon>Lycopodiopsida</taxon>
        <taxon>Selaginellales</taxon>
        <taxon>Selaginellaceae</taxon>
        <taxon>Selaginella</taxon>
    </lineage>
</organism>